<feature type="compositionally biased region" description="Basic and acidic residues" evidence="4">
    <location>
        <begin position="880"/>
        <end position="891"/>
    </location>
</feature>
<dbReference type="InterPro" id="IPR036770">
    <property type="entry name" value="Ankyrin_rpt-contain_sf"/>
</dbReference>
<dbReference type="EMBL" id="NIVC01001520">
    <property type="protein sequence ID" value="PAA66936.1"/>
    <property type="molecule type" value="Genomic_DNA"/>
</dbReference>
<dbReference type="Gene3D" id="1.25.40.20">
    <property type="entry name" value="Ankyrin repeat-containing domain"/>
    <property type="match status" value="3"/>
</dbReference>
<keyword evidence="1" id="KW-0677">Repeat</keyword>
<feature type="compositionally biased region" description="Basic and acidic residues" evidence="4">
    <location>
        <begin position="902"/>
        <end position="911"/>
    </location>
</feature>
<evidence type="ECO:0000256" key="2">
    <source>
        <dbReference type="ARBA" id="ARBA00023043"/>
    </source>
</evidence>
<feature type="repeat" description="ANK" evidence="3">
    <location>
        <begin position="597"/>
        <end position="634"/>
    </location>
</feature>
<accession>A0A267EZP1</accession>
<dbReference type="Pfam" id="PF00023">
    <property type="entry name" value="Ank"/>
    <property type="match status" value="1"/>
</dbReference>
<proteinExistence type="predicted"/>
<evidence type="ECO:0008006" key="7">
    <source>
        <dbReference type="Google" id="ProtNLM"/>
    </source>
</evidence>
<dbReference type="AlphaFoldDB" id="A0A267EZP1"/>
<evidence type="ECO:0000256" key="3">
    <source>
        <dbReference type="PROSITE-ProRule" id="PRU00023"/>
    </source>
</evidence>
<comment type="caution">
    <text evidence="5">The sequence shown here is derived from an EMBL/GenBank/DDBJ whole genome shotgun (WGS) entry which is preliminary data.</text>
</comment>
<dbReference type="STRING" id="282301.A0A267EZP1"/>
<dbReference type="SUPFAM" id="SSF48403">
    <property type="entry name" value="Ankyrin repeat"/>
    <property type="match status" value="2"/>
</dbReference>
<evidence type="ECO:0000313" key="5">
    <source>
        <dbReference type="EMBL" id="PAA66936.1"/>
    </source>
</evidence>
<evidence type="ECO:0000313" key="6">
    <source>
        <dbReference type="Proteomes" id="UP000215902"/>
    </source>
</evidence>
<dbReference type="PROSITE" id="PS50088">
    <property type="entry name" value="ANK_REPEAT"/>
    <property type="match status" value="2"/>
</dbReference>
<protein>
    <recommendedName>
        <fullName evidence="7">ANK_REP_REGION domain-containing protein</fullName>
    </recommendedName>
</protein>
<feature type="repeat" description="ANK" evidence="3">
    <location>
        <begin position="86"/>
        <end position="119"/>
    </location>
</feature>
<dbReference type="OrthoDB" id="432281at2759"/>
<dbReference type="PROSITE" id="PS50297">
    <property type="entry name" value="ANK_REP_REGION"/>
    <property type="match status" value="1"/>
</dbReference>
<dbReference type="PANTHER" id="PTHR24126">
    <property type="entry name" value="ANKYRIN REPEAT, PH AND SEC7 DOMAIN CONTAINING PROTEIN SECG-RELATED"/>
    <property type="match status" value="1"/>
</dbReference>
<organism evidence="5 6">
    <name type="scientific">Macrostomum lignano</name>
    <dbReference type="NCBI Taxonomy" id="282301"/>
    <lineage>
        <taxon>Eukaryota</taxon>
        <taxon>Metazoa</taxon>
        <taxon>Spiralia</taxon>
        <taxon>Lophotrochozoa</taxon>
        <taxon>Platyhelminthes</taxon>
        <taxon>Rhabditophora</taxon>
        <taxon>Macrostomorpha</taxon>
        <taxon>Macrostomida</taxon>
        <taxon>Macrostomidae</taxon>
        <taxon>Macrostomum</taxon>
    </lineage>
</organism>
<keyword evidence="6" id="KW-1185">Reference proteome</keyword>
<reference evidence="5 6" key="1">
    <citation type="submission" date="2017-06" db="EMBL/GenBank/DDBJ databases">
        <title>A platform for efficient transgenesis in Macrostomum lignano, a flatworm model organism for stem cell research.</title>
        <authorList>
            <person name="Berezikov E."/>
        </authorList>
    </citation>
    <scope>NUCLEOTIDE SEQUENCE [LARGE SCALE GENOMIC DNA]</scope>
    <source>
        <strain evidence="5">DV1</strain>
        <tissue evidence="5">Whole organism</tissue>
    </source>
</reference>
<sequence length="911" mass="102413">MEDTELYRLICNPSRANYARALSLLDELELTEVRRRSTDQQNSYLHLVVLNLKALAGRCGGDVRPAVPLLYKLALRGCDVNAQNRVGNTALHTACFRPLGDRLVQHLIRLGIDPGITNEMNSRVIHDNAQHKAWLVRGQKGAKCSLWSAVAREDKELMIRYLTSWVRTECRRRRKTLMDLAFETGNYEIVELLKKYTSTNELVCAALACDVKRVKQMLALKSDKPNLRTKDTSQKVPKPLLAEVKTLSGIAEADKVYQLLKAAGAIGEEEYFEQLESSKNAFRSAKFVALVEEMSADSLEDAWQQLHNHRVDLDCTDPETGGTYLYFLVQHYLATEELQLKRLLIRLMYKTALEGVDVHARNNKGETVLLAAYSQPPDRILLDHLICLGVDASVRSNSGHVIMQNTYATRGDLVRQRRHTRRLLPGLHVAVEDGDLERVRHWLGCLCRVNVSKNGRSLAELARDIGDEAIQQHLEDSLHGCEFAAASIAGDLDRMKHHIAMGAGEKKVNACYRYYFAGFTDDWRAEFVPRPLIASVMEYGSAKIASFLLQFGARLDVQYEECAPCGPVAFWAFRDDIASDVTEAIAAHVDVRLRDELGRTILHAAVMKDDNPAAKCRVVEQLLSRGANVAARDMRGWTPRDYCTKGGVVGGSRLGQIIDDFVLNLSYVGDIDAIEQLIIDGYNHINDIRGTSRNKTAKELATLRYYKELLELLDEEPKYHEEIELIHTAVINDDRKGFVKFANEKRVPLGVDRRGRNLLHMAVLMENHDMVAAICEQFPQMIYKGDNLLRTPVHYAVCIRDQRATLSVISTSNSVDMSAKDANNLSVLEYIDQLDRPTPTKLKTRGRRTHDYRVGDLLETERNETPQYLARLAAEAEARAEAEEASADRLGAEAVDPGSPRQLREAIDSAA</sequence>
<name>A0A267EZP1_9PLAT</name>
<dbReference type="SMART" id="SM00248">
    <property type="entry name" value="ANK"/>
    <property type="match status" value="7"/>
</dbReference>
<feature type="region of interest" description="Disordered" evidence="4">
    <location>
        <begin position="880"/>
        <end position="911"/>
    </location>
</feature>
<evidence type="ECO:0000256" key="4">
    <source>
        <dbReference type="SAM" id="MobiDB-lite"/>
    </source>
</evidence>
<dbReference type="PANTHER" id="PTHR24126:SF14">
    <property type="entry name" value="ANK_REP_REGION DOMAIN-CONTAINING PROTEIN"/>
    <property type="match status" value="1"/>
</dbReference>
<dbReference type="InterPro" id="IPR002110">
    <property type="entry name" value="Ankyrin_rpt"/>
</dbReference>
<keyword evidence="2 3" id="KW-0040">ANK repeat</keyword>
<dbReference type="Proteomes" id="UP000215902">
    <property type="component" value="Unassembled WGS sequence"/>
</dbReference>
<gene>
    <name evidence="5" type="ORF">BOX15_Mlig009269g1</name>
</gene>
<evidence type="ECO:0000256" key="1">
    <source>
        <dbReference type="ARBA" id="ARBA00022737"/>
    </source>
</evidence>